<dbReference type="Gene3D" id="3.40.1280.10">
    <property type="match status" value="1"/>
</dbReference>
<keyword evidence="9 12" id="KW-0949">S-adenosyl-L-methionine</keyword>
<evidence type="ECO:0000313" key="16">
    <source>
        <dbReference type="Proteomes" id="UP000298594"/>
    </source>
</evidence>
<keyword evidence="5 12" id="KW-0963">Cytoplasm</keyword>
<organism evidence="15 16">
    <name type="scientific">Buchnera aphidicola</name>
    <name type="common">Brachycaudus cardui</name>
    <dbReference type="NCBI Taxonomy" id="557993"/>
    <lineage>
        <taxon>Bacteria</taxon>
        <taxon>Pseudomonadati</taxon>
        <taxon>Pseudomonadota</taxon>
        <taxon>Gammaproteobacteria</taxon>
        <taxon>Enterobacterales</taxon>
        <taxon>Erwiniaceae</taxon>
        <taxon>Buchnera</taxon>
    </lineage>
</organism>
<feature type="domain" description="Ribosomal RNA small subunit methyltransferase E PUA-like" evidence="14">
    <location>
        <begin position="24"/>
        <end position="68"/>
    </location>
</feature>
<evidence type="ECO:0000256" key="12">
    <source>
        <dbReference type="PIRNR" id="PIRNR015601"/>
    </source>
</evidence>
<keyword evidence="6 12" id="KW-0698">rRNA processing</keyword>
<name>A0A4D6XSF4_9GAMM</name>
<evidence type="ECO:0000256" key="3">
    <source>
        <dbReference type="ARBA" id="ARBA00012328"/>
    </source>
</evidence>
<feature type="domain" description="Ribosomal RNA small subunit methyltransferase E methyltransferase" evidence="13">
    <location>
        <begin position="77"/>
        <end position="239"/>
    </location>
</feature>
<dbReference type="InterPro" id="IPR029026">
    <property type="entry name" value="tRNA_m1G_MTases_N"/>
</dbReference>
<evidence type="ECO:0000256" key="2">
    <source>
        <dbReference type="ARBA" id="ARBA00005528"/>
    </source>
</evidence>
<evidence type="ECO:0000256" key="1">
    <source>
        <dbReference type="ARBA" id="ARBA00004496"/>
    </source>
</evidence>
<dbReference type="InterPro" id="IPR006700">
    <property type="entry name" value="RsmE"/>
</dbReference>
<proteinExistence type="inferred from homology"/>
<dbReference type="InterPro" id="IPR046887">
    <property type="entry name" value="RsmE_PUA-like"/>
</dbReference>
<dbReference type="InterPro" id="IPR015947">
    <property type="entry name" value="PUA-like_sf"/>
</dbReference>
<evidence type="ECO:0000259" key="14">
    <source>
        <dbReference type="Pfam" id="PF20260"/>
    </source>
</evidence>
<sequence>MKKNIPRIYIQNELKIHQVLSLSKDHIHYIKTVLRMNIQDIIEIFNNTNSIFFAKIIYLSKKIIKIKIFEHQFKNIESPLYIHLGQVISKNDKMNFTIQKSIEMGVNIITPLFFKSTNTQKNMIDVSHKIEHWKKIIISACQQCHRNIIPMIQNAQDIFSWCQNNTDNSINIIFHPQSTLTLNDLPPCVKYVRIIIGSEKGFSKNEIFKIIKYGFLPIKLGPRILRTETAAIVAITALQIKFGDF</sequence>
<comment type="function">
    <text evidence="10 12">Specifically methylates the N3 position of the uracil ring of uridine 1498 (m3U1498) in 16S rRNA. Acts on the fully assembled 30S ribosomal subunit.</text>
</comment>
<dbReference type="GO" id="GO:0070042">
    <property type="term" value="F:rRNA (uridine-N3-)-methyltransferase activity"/>
    <property type="evidence" value="ECO:0007669"/>
    <property type="project" value="TreeGrafter"/>
</dbReference>
<dbReference type="GO" id="GO:0005737">
    <property type="term" value="C:cytoplasm"/>
    <property type="evidence" value="ECO:0007669"/>
    <property type="project" value="UniProtKB-SubCell"/>
</dbReference>
<dbReference type="Pfam" id="PF04452">
    <property type="entry name" value="Methyltrans_RNA"/>
    <property type="match status" value="1"/>
</dbReference>
<reference evidence="15 16" key="2">
    <citation type="submission" date="2019-05" db="EMBL/GenBank/DDBJ databases">
        <title>Genome evolution of the obligate endosymbiont Buchnera aphidicola.</title>
        <authorList>
            <person name="Moran N.A."/>
        </authorList>
    </citation>
    <scope>NUCLEOTIDE SEQUENCE [LARGE SCALE GENOMIC DNA]</scope>
    <source>
        <strain evidence="15 16">Bca</strain>
    </source>
</reference>
<dbReference type="InterPro" id="IPR046886">
    <property type="entry name" value="RsmE_MTase_dom"/>
</dbReference>
<comment type="similarity">
    <text evidence="2 12">Belongs to the RNA methyltransferase RsmE family.</text>
</comment>
<accession>A0A4D6XSF4</accession>
<reference evidence="15 16" key="1">
    <citation type="submission" date="2018-12" db="EMBL/GenBank/DDBJ databases">
        <authorList>
            <person name="Chong R.A."/>
        </authorList>
    </citation>
    <scope>NUCLEOTIDE SEQUENCE [LARGE SCALE GENOMIC DNA]</scope>
    <source>
        <strain evidence="15 16">Bca</strain>
    </source>
</reference>
<dbReference type="PIRSF" id="PIRSF015601">
    <property type="entry name" value="MTase_slr0722"/>
    <property type="match status" value="1"/>
</dbReference>
<evidence type="ECO:0000313" key="15">
    <source>
        <dbReference type="EMBL" id="QCI20542.1"/>
    </source>
</evidence>
<evidence type="ECO:0000256" key="9">
    <source>
        <dbReference type="ARBA" id="ARBA00022691"/>
    </source>
</evidence>
<evidence type="ECO:0000256" key="11">
    <source>
        <dbReference type="ARBA" id="ARBA00047944"/>
    </source>
</evidence>
<evidence type="ECO:0000256" key="7">
    <source>
        <dbReference type="ARBA" id="ARBA00022603"/>
    </source>
</evidence>
<dbReference type="SUPFAM" id="SSF88697">
    <property type="entry name" value="PUA domain-like"/>
    <property type="match status" value="1"/>
</dbReference>
<dbReference type="OrthoDB" id="9815641at2"/>
<comment type="catalytic activity">
    <reaction evidence="11 12">
        <text>uridine(1498) in 16S rRNA + S-adenosyl-L-methionine = N(3)-methyluridine(1498) in 16S rRNA + S-adenosyl-L-homocysteine + H(+)</text>
        <dbReference type="Rhea" id="RHEA:42920"/>
        <dbReference type="Rhea" id="RHEA-COMP:10283"/>
        <dbReference type="Rhea" id="RHEA-COMP:10284"/>
        <dbReference type="ChEBI" id="CHEBI:15378"/>
        <dbReference type="ChEBI" id="CHEBI:57856"/>
        <dbReference type="ChEBI" id="CHEBI:59789"/>
        <dbReference type="ChEBI" id="CHEBI:65315"/>
        <dbReference type="ChEBI" id="CHEBI:74502"/>
        <dbReference type="EC" id="2.1.1.193"/>
    </reaction>
</comment>
<evidence type="ECO:0000256" key="5">
    <source>
        <dbReference type="ARBA" id="ARBA00022490"/>
    </source>
</evidence>
<dbReference type="EC" id="2.1.1.193" evidence="3 12"/>
<comment type="subcellular location">
    <subcellularLocation>
        <location evidence="1 12">Cytoplasm</location>
    </subcellularLocation>
</comment>
<dbReference type="PANTHER" id="PTHR30027">
    <property type="entry name" value="RIBOSOMAL RNA SMALL SUBUNIT METHYLTRANSFERASE E"/>
    <property type="match status" value="1"/>
</dbReference>
<dbReference type="PANTHER" id="PTHR30027:SF3">
    <property type="entry name" value="16S RRNA (URACIL(1498)-N(3))-METHYLTRANSFERASE"/>
    <property type="match status" value="1"/>
</dbReference>
<evidence type="ECO:0000259" key="13">
    <source>
        <dbReference type="Pfam" id="PF04452"/>
    </source>
</evidence>
<dbReference type="RefSeq" id="WP_158359656.1">
    <property type="nucleotide sequence ID" value="NZ_CP034879.1"/>
</dbReference>
<evidence type="ECO:0000256" key="4">
    <source>
        <dbReference type="ARBA" id="ARBA00013673"/>
    </source>
</evidence>
<dbReference type="CDD" id="cd18084">
    <property type="entry name" value="RsmE-like"/>
    <property type="match status" value="1"/>
</dbReference>
<gene>
    <name evidence="15" type="ORF">D9V67_02095</name>
</gene>
<protein>
    <recommendedName>
        <fullName evidence="4 12">Ribosomal RNA small subunit methyltransferase E</fullName>
        <ecNumber evidence="3 12">2.1.1.193</ecNumber>
    </recommendedName>
</protein>
<dbReference type="NCBIfam" id="TIGR00046">
    <property type="entry name" value="RsmE family RNA methyltransferase"/>
    <property type="match status" value="1"/>
</dbReference>
<dbReference type="GO" id="GO:0070475">
    <property type="term" value="P:rRNA base methylation"/>
    <property type="evidence" value="ECO:0007669"/>
    <property type="project" value="TreeGrafter"/>
</dbReference>
<evidence type="ECO:0000256" key="8">
    <source>
        <dbReference type="ARBA" id="ARBA00022679"/>
    </source>
</evidence>
<dbReference type="NCBIfam" id="NF008692">
    <property type="entry name" value="PRK11713.1-5"/>
    <property type="match status" value="1"/>
</dbReference>
<dbReference type="Pfam" id="PF20260">
    <property type="entry name" value="PUA_4"/>
    <property type="match status" value="1"/>
</dbReference>
<evidence type="ECO:0000256" key="6">
    <source>
        <dbReference type="ARBA" id="ARBA00022552"/>
    </source>
</evidence>
<dbReference type="Proteomes" id="UP000298594">
    <property type="component" value="Chromosome"/>
</dbReference>
<dbReference type="InterPro" id="IPR029028">
    <property type="entry name" value="Alpha/beta_knot_MTases"/>
</dbReference>
<evidence type="ECO:0000256" key="10">
    <source>
        <dbReference type="ARBA" id="ARBA00025699"/>
    </source>
</evidence>
<keyword evidence="7 12" id="KW-0489">Methyltransferase</keyword>
<keyword evidence="8 12" id="KW-0808">Transferase</keyword>
<dbReference type="Gene3D" id="2.40.240.20">
    <property type="entry name" value="Hypothetical PUA domain-like, domain 1"/>
    <property type="match status" value="1"/>
</dbReference>
<dbReference type="SUPFAM" id="SSF75217">
    <property type="entry name" value="alpha/beta knot"/>
    <property type="match status" value="1"/>
</dbReference>
<dbReference type="AlphaFoldDB" id="A0A4D6XSF4"/>
<dbReference type="EMBL" id="CP034879">
    <property type="protein sequence ID" value="QCI20542.1"/>
    <property type="molecule type" value="Genomic_DNA"/>
</dbReference>